<comment type="similarity">
    <text evidence="3">Belongs to the PBDC1 family.</text>
</comment>
<dbReference type="Proteomes" id="UP000189911">
    <property type="component" value="Chromosome E"/>
</dbReference>
<dbReference type="PANTHER" id="PTHR13410:SF9">
    <property type="entry name" value="PROTEIN PBDC1"/>
    <property type="match status" value="1"/>
</dbReference>
<evidence type="ECO:0000259" key="5">
    <source>
        <dbReference type="Pfam" id="PF04669"/>
    </source>
</evidence>
<dbReference type="EMBL" id="LT598451">
    <property type="protein sequence ID" value="SCU93219.1"/>
    <property type="molecule type" value="Genomic_DNA"/>
</dbReference>
<gene>
    <name evidence="6" type="ORF">LANO_0E03312G</name>
</gene>
<sequence>MSAPSTFSAETAENLEDLEKQFAVVAVEQAETYWNLITKIAGSKLRLTKFDDEIYEKFQEHFPEYKDLKRLSKFSEEELKTKEAKERWRAFFKLFEEKVDDYNFGTLLRTDSSAEYGQFSTCFVVRLQFYAFEIARNKNKLNDWAVGHQ</sequence>
<dbReference type="Gene3D" id="1.10.3560.10">
    <property type="entry name" value="yst0336 like domain"/>
    <property type="match status" value="1"/>
</dbReference>
<dbReference type="Pfam" id="PF04669">
    <property type="entry name" value="PBDC1"/>
    <property type="match status" value="1"/>
</dbReference>
<dbReference type="OrthoDB" id="10248897at2759"/>
<proteinExistence type="inferred from homology"/>
<dbReference type="InterPro" id="IPR008476">
    <property type="entry name" value="PBDC1_metazoa/fungi"/>
</dbReference>
<dbReference type="InterPro" id="IPR023139">
    <property type="entry name" value="PBDC1-like_dom_sf"/>
</dbReference>
<evidence type="ECO:0000256" key="1">
    <source>
        <dbReference type="ARBA" id="ARBA00004496"/>
    </source>
</evidence>
<dbReference type="PANTHER" id="PTHR13410">
    <property type="entry name" value="PROTEIN PBDC1"/>
    <property type="match status" value="1"/>
</dbReference>
<evidence type="ECO:0000313" key="6">
    <source>
        <dbReference type="EMBL" id="SCU93219.1"/>
    </source>
</evidence>
<evidence type="ECO:0000256" key="4">
    <source>
        <dbReference type="ARBA" id="ARBA00069779"/>
    </source>
</evidence>
<reference evidence="7" key="1">
    <citation type="submission" date="2016-03" db="EMBL/GenBank/DDBJ databases">
        <authorList>
            <person name="Devillers Hugo."/>
        </authorList>
    </citation>
    <scope>NUCLEOTIDE SEQUENCE [LARGE SCALE GENOMIC DNA]</scope>
</reference>
<comment type="subcellular location">
    <subcellularLocation>
        <location evidence="1">Cytoplasm</location>
    </subcellularLocation>
</comment>
<accession>A0A1G4JQZ7</accession>
<evidence type="ECO:0000256" key="3">
    <source>
        <dbReference type="ARBA" id="ARBA00061201"/>
    </source>
</evidence>
<dbReference type="InterPro" id="IPR021148">
    <property type="entry name" value="Polysacc_synth_dom"/>
</dbReference>
<keyword evidence="7" id="KW-1185">Reference proteome</keyword>
<dbReference type="AlphaFoldDB" id="A0A1G4JQZ7"/>
<protein>
    <recommendedName>
        <fullName evidence="4">Protein PBDC1 homolog</fullName>
    </recommendedName>
</protein>
<evidence type="ECO:0000313" key="7">
    <source>
        <dbReference type="Proteomes" id="UP000189911"/>
    </source>
</evidence>
<organism evidence="6 7">
    <name type="scientific">Lachancea nothofagi CBS 11611</name>
    <dbReference type="NCBI Taxonomy" id="1266666"/>
    <lineage>
        <taxon>Eukaryota</taxon>
        <taxon>Fungi</taxon>
        <taxon>Dikarya</taxon>
        <taxon>Ascomycota</taxon>
        <taxon>Saccharomycotina</taxon>
        <taxon>Saccharomycetes</taxon>
        <taxon>Saccharomycetales</taxon>
        <taxon>Saccharomycetaceae</taxon>
        <taxon>Lachancea</taxon>
    </lineage>
</organism>
<dbReference type="FunFam" id="1.10.3560.10:FF:000001">
    <property type="entry name" value="Protein PBDC1 homolog"/>
    <property type="match status" value="1"/>
</dbReference>
<keyword evidence="2" id="KW-0963">Cytoplasm</keyword>
<dbReference type="GO" id="GO:0005737">
    <property type="term" value="C:cytoplasm"/>
    <property type="evidence" value="ECO:0007669"/>
    <property type="project" value="UniProtKB-SubCell"/>
</dbReference>
<evidence type="ECO:0000256" key="2">
    <source>
        <dbReference type="ARBA" id="ARBA00022490"/>
    </source>
</evidence>
<feature type="domain" description="Polysaccharide biosynthesis" evidence="5">
    <location>
        <begin position="18"/>
        <end position="145"/>
    </location>
</feature>
<name>A0A1G4JQZ7_9SACH</name>